<evidence type="ECO:0000313" key="2">
    <source>
        <dbReference type="Proteomes" id="UP000235786"/>
    </source>
</evidence>
<organism evidence="1 2">
    <name type="scientific">Hyaloscypha variabilis (strain UAMH 11265 / GT02V1 / F)</name>
    <name type="common">Meliniomyces variabilis</name>
    <dbReference type="NCBI Taxonomy" id="1149755"/>
    <lineage>
        <taxon>Eukaryota</taxon>
        <taxon>Fungi</taxon>
        <taxon>Dikarya</taxon>
        <taxon>Ascomycota</taxon>
        <taxon>Pezizomycotina</taxon>
        <taxon>Leotiomycetes</taxon>
        <taxon>Helotiales</taxon>
        <taxon>Hyaloscyphaceae</taxon>
        <taxon>Hyaloscypha</taxon>
        <taxon>Hyaloscypha variabilis</taxon>
    </lineage>
</organism>
<keyword evidence="2" id="KW-1185">Reference proteome</keyword>
<sequence length="151" mass="16281">MSTIGPGLVKALRYIGLVASPAPPTQEHASLKFGAIEQPYRQNKRCLCPTSEDHAAQLKVQSENVGLTSYETTVVSMAASGILSKGHTTIPTAWFVGGKHIFEGGATIRRKRGRFILTGVGTVMRNILRACGGGIRTRVCMMKMLIRIGLI</sequence>
<dbReference type="EMBL" id="KZ613948">
    <property type="protein sequence ID" value="PMD37979.1"/>
    <property type="molecule type" value="Genomic_DNA"/>
</dbReference>
<name>A0A2J6RHL8_HYAVF</name>
<accession>A0A2J6RHL8</accession>
<dbReference type="AlphaFoldDB" id="A0A2J6RHL8"/>
<protein>
    <submittedName>
        <fullName evidence="1">Uncharacterized protein</fullName>
    </submittedName>
</protein>
<dbReference type="Proteomes" id="UP000235786">
    <property type="component" value="Unassembled WGS sequence"/>
</dbReference>
<evidence type="ECO:0000313" key="1">
    <source>
        <dbReference type="EMBL" id="PMD37979.1"/>
    </source>
</evidence>
<proteinExistence type="predicted"/>
<gene>
    <name evidence="1" type="ORF">L207DRAFT_598499</name>
</gene>
<reference evidence="1 2" key="1">
    <citation type="submission" date="2016-04" db="EMBL/GenBank/DDBJ databases">
        <title>A degradative enzymes factory behind the ericoid mycorrhizal symbiosis.</title>
        <authorList>
            <consortium name="DOE Joint Genome Institute"/>
            <person name="Martino E."/>
            <person name="Morin E."/>
            <person name="Grelet G."/>
            <person name="Kuo A."/>
            <person name="Kohler A."/>
            <person name="Daghino S."/>
            <person name="Barry K."/>
            <person name="Choi C."/>
            <person name="Cichocki N."/>
            <person name="Clum A."/>
            <person name="Copeland A."/>
            <person name="Hainaut M."/>
            <person name="Haridas S."/>
            <person name="Labutti K."/>
            <person name="Lindquist E."/>
            <person name="Lipzen A."/>
            <person name="Khouja H.-R."/>
            <person name="Murat C."/>
            <person name="Ohm R."/>
            <person name="Olson A."/>
            <person name="Spatafora J."/>
            <person name="Veneault-Fourrey C."/>
            <person name="Henrissat B."/>
            <person name="Grigoriev I."/>
            <person name="Martin F."/>
            <person name="Perotto S."/>
        </authorList>
    </citation>
    <scope>NUCLEOTIDE SEQUENCE [LARGE SCALE GENOMIC DNA]</scope>
    <source>
        <strain evidence="1 2">F</strain>
    </source>
</reference>